<dbReference type="InterPro" id="IPR003754">
    <property type="entry name" value="4pyrrol_synth_uPrphyn_synth"/>
</dbReference>
<dbReference type="CDD" id="cd06578">
    <property type="entry name" value="HemD"/>
    <property type="match status" value="1"/>
</dbReference>
<evidence type="ECO:0000313" key="3">
    <source>
        <dbReference type="Proteomes" id="UP000289734"/>
    </source>
</evidence>
<dbReference type="Pfam" id="PF02602">
    <property type="entry name" value="HEM4"/>
    <property type="match status" value="1"/>
</dbReference>
<dbReference type="OrthoDB" id="1523900at2"/>
<dbReference type="EMBL" id="SBKQ01000003">
    <property type="protein sequence ID" value="RXR34206.1"/>
    <property type="molecule type" value="Genomic_DNA"/>
</dbReference>
<accession>A0A4V1N527</accession>
<dbReference type="InterPro" id="IPR036108">
    <property type="entry name" value="4pyrrol_syn_uPrphyn_synt_sf"/>
</dbReference>
<evidence type="ECO:0000259" key="1">
    <source>
        <dbReference type="Pfam" id="PF02602"/>
    </source>
</evidence>
<dbReference type="PANTHER" id="PTHR12390:SF0">
    <property type="entry name" value="UROPORPHYRINOGEN-III SYNTHASE"/>
    <property type="match status" value="1"/>
</dbReference>
<evidence type="ECO:0000313" key="2">
    <source>
        <dbReference type="EMBL" id="RXR34206.1"/>
    </source>
</evidence>
<dbReference type="RefSeq" id="WP_129463490.1">
    <property type="nucleotide sequence ID" value="NZ_SBKQ01000003.1"/>
</dbReference>
<protein>
    <submittedName>
        <fullName evidence="2">Uroporphyrinogen-III synthase</fullName>
    </submittedName>
</protein>
<dbReference type="SUPFAM" id="SSF69618">
    <property type="entry name" value="HemD-like"/>
    <property type="match status" value="1"/>
</dbReference>
<keyword evidence="3" id="KW-1185">Reference proteome</keyword>
<dbReference type="GO" id="GO:0006780">
    <property type="term" value="P:uroporphyrinogen III biosynthetic process"/>
    <property type="evidence" value="ECO:0007669"/>
    <property type="project" value="InterPro"/>
</dbReference>
<organism evidence="2 3">
    <name type="scientific">Flavobacterium piscinae</name>
    <dbReference type="NCBI Taxonomy" id="2506424"/>
    <lineage>
        <taxon>Bacteria</taxon>
        <taxon>Pseudomonadati</taxon>
        <taxon>Bacteroidota</taxon>
        <taxon>Flavobacteriia</taxon>
        <taxon>Flavobacteriales</taxon>
        <taxon>Flavobacteriaceae</taxon>
        <taxon>Flavobacterium</taxon>
    </lineage>
</organism>
<reference evidence="3" key="1">
    <citation type="submission" date="2019-01" db="EMBL/GenBank/DDBJ databases">
        <title>Cytophagaceae bacterium strain CAR-16.</title>
        <authorList>
            <person name="Chen W.-M."/>
        </authorList>
    </citation>
    <scope>NUCLEOTIDE SEQUENCE [LARGE SCALE GENOMIC DNA]</scope>
    <source>
        <strain evidence="3">ICH-30</strain>
    </source>
</reference>
<dbReference type="Gene3D" id="3.40.50.10090">
    <property type="match status" value="2"/>
</dbReference>
<sequence length="231" mass="26734">MEKAIKIVSTKKLQPNQKQFLLNADFRLIEADFIQIEFQKLELNSTFDYLIFTSQNAVLSVLQNENHFILKEKNCFCVGIKTKQLLKENGFKVENSFEYAEDLVDYLLNNYSDKKFTFFSGNLRRDTIPTSFQKNNIIFEEFEVYKTILTPHKIDNPLDGILFFSPSAVQSYLKENSISNEVCFCIGKTTAAEIEKTTKKIVIANQPTVENVIIQCINYYKNPMSDKILSI</sequence>
<dbReference type="AlphaFoldDB" id="A0A4V1N527"/>
<proteinExistence type="predicted"/>
<dbReference type="PANTHER" id="PTHR12390">
    <property type="entry name" value="UROPORPHYRINOGEN III SYNTHASE"/>
    <property type="match status" value="1"/>
</dbReference>
<dbReference type="GO" id="GO:0005829">
    <property type="term" value="C:cytosol"/>
    <property type="evidence" value="ECO:0007669"/>
    <property type="project" value="TreeGrafter"/>
</dbReference>
<feature type="domain" description="Tetrapyrrole biosynthesis uroporphyrinogen III synthase" evidence="1">
    <location>
        <begin position="35"/>
        <end position="212"/>
    </location>
</feature>
<comment type="caution">
    <text evidence="2">The sequence shown here is derived from an EMBL/GenBank/DDBJ whole genome shotgun (WGS) entry which is preliminary data.</text>
</comment>
<dbReference type="Proteomes" id="UP000289734">
    <property type="component" value="Unassembled WGS sequence"/>
</dbReference>
<name>A0A4V1N527_9FLAO</name>
<dbReference type="InterPro" id="IPR039793">
    <property type="entry name" value="UROS/Hem4"/>
</dbReference>
<dbReference type="GO" id="GO:0004852">
    <property type="term" value="F:uroporphyrinogen-III synthase activity"/>
    <property type="evidence" value="ECO:0007669"/>
    <property type="project" value="InterPro"/>
</dbReference>
<gene>
    <name evidence="2" type="ORF">EQG68_03995</name>
</gene>